<sequence length="271" mass="29274">MKLLKQLIATFLILFAFSCNNSDDSNNNSSPTLSVKLVDDPGDYEHVYVEVIDVKVKYDSEDFDEDDDVNGWQSVGVISPGVYDLLELTGGVSLQLVDNEEIEEGTIKQVRLILGDDNTVVLEGETEARPLNTPSAQQSGLKIMVNQEIINGFNYDFILDFDVDESIVMAGNSGNINLKPVLRASLEVNSGSLFGSVSPDDVPVEVEATNGIITASTFTDASGNFEILGLPSGIYTVTITPDDDAMISPVVIDNVEIMVGQATNLDTIVLE</sequence>
<feature type="signal peptide" evidence="1">
    <location>
        <begin position="1"/>
        <end position="21"/>
    </location>
</feature>
<dbReference type="Gene3D" id="2.60.40.1120">
    <property type="entry name" value="Carboxypeptidase-like, regulatory domain"/>
    <property type="match status" value="1"/>
</dbReference>
<gene>
    <name evidence="3" type="ORF">P7122_09550</name>
</gene>
<keyword evidence="1" id="KW-0732">Signal</keyword>
<accession>A0ABT6G267</accession>
<dbReference type="InterPro" id="IPR025491">
    <property type="entry name" value="DUF4382"/>
</dbReference>
<dbReference type="Pfam" id="PF14321">
    <property type="entry name" value="DUF4382"/>
    <property type="match status" value="1"/>
</dbReference>
<dbReference type="RefSeq" id="WP_278005561.1">
    <property type="nucleotide sequence ID" value="NZ_JARSBN010000004.1"/>
</dbReference>
<dbReference type="Proteomes" id="UP001529085">
    <property type="component" value="Unassembled WGS sequence"/>
</dbReference>
<feature type="domain" description="DUF4382" evidence="2">
    <location>
        <begin position="32"/>
        <end position="180"/>
    </location>
</feature>
<proteinExistence type="predicted"/>
<evidence type="ECO:0000259" key="2">
    <source>
        <dbReference type="Pfam" id="PF14321"/>
    </source>
</evidence>
<evidence type="ECO:0000313" key="4">
    <source>
        <dbReference type="Proteomes" id="UP001529085"/>
    </source>
</evidence>
<dbReference type="InterPro" id="IPR013784">
    <property type="entry name" value="Carb-bd-like_fold"/>
</dbReference>
<keyword evidence="4" id="KW-1185">Reference proteome</keyword>
<dbReference type="EMBL" id="JARSBN010000004">
    <property type="protein sequence ID" value="MDG4716116.1"/>
    <property type="molecule type" value="Genomic_DNA"/>
</dbReference>
<reference evidence="3 4" key="1">
    <citation type="submission" date="2023-03" db="EMBL/GenBank/DDBJ databases">
        <title>Strain YYF002 represents a novel species in the genus Winogradskyella isolated from seawater.</title>
        <authorList>
            <person name="Fu Z.-Y."/>
        </authorList>
    </citation>
    <scope>NUCLEOTIDE SEQUENCE [LARGE SCALE GENOMIC DNA]</scope>
    <source>
        <strain evidence="3 4">YYF002</strain>
    </source>
</reference>
<name>A0ABT6G267_9FLAO</name>
<dbReference type="PROSITE" id="PS51257">
    <property type="entry name" value="PROKAR_LIPOPROTEIN"/>
    <property type="match status" value="1"/>
</dbReference>
<comment type="caution">
    <text evidence="3">The sequence shown here is derived from an EMBL/GenBank/DDBJ whole genome shotgun (WGS) entry which is preliminary data.</text>
</comment>
<feature type="chain" id="PRO_5046115418" evidence="1">
    <location>
        <begin position="22"/>
        <end position="271"/>
    </location>
</feature>
<protein>
    <submittedName>
        <fullName evidence="3">DUF4382 domain-containing protein</fullName>
    </submittedName>
</protein>
<organism evidence="3 4">
    <name type="scientific">Winogradskyella marincola</name>
    <dbReference type="NCBI Taxonomy" id="3037795"/>
    <lineage>
        <taxon>Bacteria</taxon>
        <taxon>Pseudomonadati</taxon>
        <taxon>Bacteroidota</taxon>
        <taxon>Flavobacteriia</taxon>
        <taxon>Flavobacteriales</taxon>
        <taxon>Flavobacteriaceae</taxon>
        <taxon>Winogradskyella</taxon>
    </lineage>
</organism>
<dbReference type="SUPFAM" id="SSF49452">
    <property type="entry name" value="Starch-binding domain-like"/>
    <property type="match status" value="1"/>
</dbReference>
<evidence type="ECO:0000256" key="1">
    <source>
        <dbReference type="SAM" id="SignalP"/>
    </source>
</evidence>
<evidence type="ECO:0000313" key="3">
    <source>
        <dbReference type="EMBL" id="MDG4716116.1"/>
    </source>
</evidence>